<dbReference type="Gene3D" id="1.10.110.10">
    <property type="entry name" value="Plant lipid-transfer and hydrophobic proteins"/>
    <property type="match status" value="1"/>
</dbReference>
<dbReference type="Pfam" id="PF14368">
    <property type="entry name" value="LTP_2"/>
    <property type="match status" value="1"/>
</dbReference>
<reference evidence="2" key="1">
    <citation type="submission" date="2021-01" db="EMBL/GenBank/DDBJ databases">
        <authorList>
            <consortium name="Genoscope - CEA"/>
            <person name="William W."/>
        </authorList>
    </citation>
    <scope>NUCLEOTIDE SEQUENCE</scope>
</reference>
<name>A0A816JAQ7_BRANA</name>
<sequence length="88" mass="9777">MPQVCCNPLKLVIKNNPECLCRMISNRGSSQAEQVGINVNDAQMLPARCGEHLKYIFVSILCLMQDLEDLLTWTKAPPLATPFLSPFG</sequence>
<evidence type="ECO:0000259" key="1">
    <source>
        <dbReference type="Pfam" id="PF14368"/>
    </source>
</evidence>
<organism evidence="2">
    <name type="scientific">Brassica napus</name>
    <name type="common">Rape</name>
    <dbReference type="NCBI Taxonomy" id="3708"/>
    <lineage>
        <taxon>Eukaryota</taxon>
        <taxon>Viridiplantae</taxon>
        <taxon>Streptophyta</taxon>
        <taxon>Embryophyta</taxon>
        <taxon>Tracheophyta</taxon>
        <taxon>Spermatophyta</taxon>
        <taxon>Magnoliopsida</taxon>
        <taxon>eudicotyledons</taxon>
        <taxon>Gunneridae</taxon>
        <taxon>Pentapetalae</taxon>
        <taxon>rosids</taxon>
        <taxon>malvids</taxon>
        <taxon>Brassicales</taxon>
        <taxon>Brassicaceae</taxon>
        <taxon>Brassiceae</taxon>
        <taxon>Brassica</taxon>
    </lineage>
</organism>
<dbReference type="InterPro" id="IPR036312">
    <property type="entry name" value="Bifun_inhib/LTP/seed_sf"/>
</dbReference>
<accession>A0A816JAQ7</accession>
<dbReference type="CDD" id="cd00010">
    <property type="entry name" value="AAI_LTSS"/>
    <property type="match status" value="1"/>
</dbReference>
<dbReference type="AlphaFoldDB" id="A0A816JAQ7"/>
<dbReference type="InterPro" id="IPR016140">
    <property type="entry name" value="Bifunc_inhib/LTP/seed_store"/>
</dbReference>
<feature type="domain" description="Bifunctional inhibitor/plant lipid transfer protein/seed storage helical" evidence="1">
    <location>
        <begin position="3"/>
        <end position="55"/>
    </location>
</feature>
<dbReference type="Proteomes" id="UP001295469">
    <property type="component" value="Chromosome C09"/>
</dbReference>
<dbReference type="SUPFAM" id="SSF47699">
    <property type="entry name" value="Bifunctional inhibitor/lipid-transfer protein/seed storage 2S albumin"/>
    <property type="match status" value="1"/>
</dbReference>
<protein>
    <submittedName>
        <fullName evidence="2">(rape) hypothetical protein</fullName>
    </submittedName>
</protein>
<proteinExistence type="predicted"/>
<evidence type="ECO:0000313" key="2">
    <source>
        <dbReference type="EMBL" id="CAF1785042.1"/>
    </source>
</evidence>
<dbReference type="EMBL" id="HG994373">
    <property type="protein sequence ID" value="CAF1785042.1"/>
    <property type="molecule type" value="Genomic_DNA"/>
</dbReference>
<gene>
    <name evidence="2" type="ORF">DARMORV10_C09P63200.1</name>
</gene>